<dbReference type="PANTHER" id="PTHR42930:SF3">
    <property type="entry name" value="PHOSPHATE-SPECIFIC TRANSPORT SYSTEM ACCESSORY PROTEIN PHOU"/>
    <property type="match status" value="1"/>
</dbReference>
<feature type="domain" description="PhoU" evidence="4">
    <location>
        <begin position="26"/>
        <end position="112"/>
    </location>
</feature>
<keyword evidence="3" id="KW-0963">Cytoplasm</keyword>
<reference evidence="5 6" key="1">
    <citation type="submission" date="2023-09" db="EMBL/GenBank/DDBJ databases">
        <authorList>
            <person name="Rey-Velasco X."/>
        </authorList>
    </citation>
    <scope>NUCLEOTIDE SEQUENCE [LARGE SCALE GENOMIC DNA]</scope>
    <source>
        <strain evidence="5 6">P385</strain>
    </source>
</reference>
<proteinExistence type="inferred from homology"/>
<organism evidence="5 6">
    <name type="scientific">Spectribacter acetivorans</name>
    <dbReference type="NCBI Taxonomy" id="3075603"/>
    <lineage>
        <taxon>Bacteria</taxon>
        <taxon>Pseudomonadati</taxon>
        <taxon>Pseudomonadota</taxon>
        <taxon>Gammaproteobacteria</taxon>
        <taxon>Salinisphaerales</taxon>
        <taxon>Salinisphaeraceae</taxon>
        <taxon>Spectribacter</taxon>
    </lineage>
</organism>
<dbReference type="EMBL" id="JAVRHY010000001">
    <property type="protein sequence ID" value="MDT0616971.1"/>
    <property type="molecule type" value="Genomic_DNA"/>
</dbReference>
<dbReference type="PANTHER" id="PTHR42930">
    <property type="entry name" value="PHOSPHATE-SPECIFIC TRANSPORT SYSTEM ACCESSORY PROTEIN PHOU"/>
    <property type="match status" value="1"/>
</dbReference>
<dbReference type="NCBIfam" id="TIGR02135">
    <property type="entry name" value="phoU_full"/>
    <property type="match status" value="1"/>
</dbReference>
<gene>
    <name evidence="5" type="primary">phoU</name>
    <name evidence="5" type="ORF">RM531_00645</name>
</gene>
<dbReference type="Gene3D" id="1.20.58.220">
    <property type="entry name" value="Phosphate transport system protein phou homolog 2, domain 2"/>
    <property type="match status" value="2"/>
</dbReference>
<name>A0ABU3B3D7_9GAMM</name>
<keyword evidence="2 3" id="KW-0592">Phosphate transport</keyword>
<keyword evidence="3" id="KW-0813">Transport</keyword>
<dbReference type="SUPFAM" id="SSF109755">
    <property type="entry name" value="PhoU-like"/>
    <property type="match status" value="1"/>
</dbReference>
<feature type="domain" description="PhoU" evidence="4">
    <location>
        <begin position="130"/>
        <end position="214"/>
    </location>
</feature>
<comment type="similarity">
    <text evidence="1 3">Belongs to the PhoU family.</text>
</comment>
<dbReference type="Pfam" id="PF01895">
    <property type="entry name" value="PhoU"/>
    <property type="match status" value="2"/>
</dbReference>
<dbReference type="InterPro" id="IPR028366">
    <property type="entry name" value="PhoU"/>
</dbReference>
<dbReference type="Proteomes" id="UP001259982">
    <property type="component" value="Unassembled WGS sequence"/>
</dbReference>
<evidence type="ECO:0000256" key="2">
    <source>
        <dbReference type="ARBA" id="ARBA00022592"/>
    </source>
</evidence>
<protein>
    <recommendedName>
        <fullName evidence="3">Phosphate-specific transport system accessory protein PhoU</fullName>
    </recommendedName>
</protein>
<dbReference type="PIRSF" id="PIRSF003107">
    <property type="entry name" value="PhoU"/>
    <property type="match status" value="1"/>
</dbReference>
<evidence type="ECO:0000256" key="1">
    <source>
        <dbReference type="ARBA" id="ARBA00008107"/>
    </source>
</evidence>
<evidence type="ECO:0000256" key="3">
    <source>
        <dbReference type="PIRNR" id="PIRNR003107"/>
    </source>
</evidence>
<evidence type="ECO:0000313" key="6">
    <source>
        <dbReference type="Proteomes" id="UP001259982"/>
    </source>
</evidence>
<accession>A0ABU3B3D7</accession>
<comment type="function">
    <text evidence="3">Plays a role in the regulation of phosphate uptake.</text>
</comment>
<keyword evidence="6" id="KW-1185">Reference proteome</keyword>
<dbReference type="InterPro" id="IPR026022">
    <property type="entry name" value="PhoU_dom"/>
</dbReference>
<comment type="subunit">
    <text evidence="3">Homodimer.</text>
</comment>
<sequence length="245" mass="27837">MDKVSLDKHTSKQFDEDLEDVREHVLNMGGLVEQQVTNAVRALVEGDGELGEAVARGDFEVNRLEVEIDEECTRILARRQPQAGDLRLVTAIIKTITDLERIGDEAEKIGRLAAQLSSQVTPRGAFQQIELLGRHVRSMVNDALNAFARIDADVALSVSKEDQQVDREYESIMRECITFMMEDPRTIRQMLDVLWAVRALERIGDHATNIGEYVIYFVHGQDVRHTTLEAMEREVLAAKERRRPL</sequence>
<dbReference type="RefSeq" id="WP_311656510.1">
    <property type="nucleotide sequence ID" value="NZ_JAVRHY010000001.1"/>
</dbReference>
<comment type="subcellular location">
    <subcellularLocation>
        <location evidence="3">Cytoplasm</location>
    </subcellularLocation>
</comment>
<dbReference type="InterPro" id="IPR038078">
    <property type="entry name" value="PhoU-like_sf"/>
</dbReference>
<evidence type="ECO:0000259" key="4">
    <source>
        <dbReference type="Pfam" id="PF01895"/>
    </source>
</evidence>
<comment type="caution">
    <text evidence="5">The sequence shown here is derived from an EMBL/GenBank/DDBJ whole genome shotgun (WGS) entry which is preliminary data.</text>
</comment>
<evidence type="ECO:0000313" key="5">
    <source>
        <dbReference type="EMBL" id="MDT0616971.1"/>
    </source>
</evidence>